<protein>
    <submittedName>
        <fullName evidence="2">Uncharacterized protein</fullName>
    </submittedName>
</protein>
<sequence>MHELPTGVLDGANGASIAACAEMLEGLDVFAQRCERLGLRDHQEFIEGCRWQFDHYGHYLGRRRHFADYETYVRDRRGPLRVPDPPAPPRHLSRPPRPAR</sequence>
<proteinExistence type="predicted"/>
<comment type="caution">
    <text evidence="2">The sequence shown here is derived from an EMBL/GenBank/DDBJ whole genome shotgun (WGS) entry which is preliminary data.</text>
</comment>
<accession>A0ABX1JWS4</accession>
<evidence type="ECO:0000313" key="3">
    <source>
        <dbReference type="Proteomes" id="UP000777774"/>
    </source>
</evidence>
<gene>
    <name evidence="2" type="ORF">HGA02_01270</name>
</gene>
<dbReference type="EMBL" id="JAAXOY010000007">
    <property type="protein sequence ID" value="NKY38197.1"/>
    <property type="molecule type" value="Genomic_DNA"/>
</dbReference>
<organism evidence="2 3">
    <name type="scientific">Cellulomonas septica</name>
    <dbReference type="NCBI Taxonomy" id="285080"/>
    <lineage>
        <taxon>Bacteria</taxon>
        <taxon>Bacillati</taxon>
        <taxon>Actinomycetota</taxon>
        <taxon>Actinomycetes</taxon>
        <taxon>Micrococcales</taxon>
        <taxon>Cellulomonadaceae</taxon>
        <taxon>Cellulomonas</taxon>
    </lineage>
</organism>
<feature type="compositionally biased region" description="Basic residues" evidence="1">
    <location>
        <begin position="91"/>
        <end position="100"/>
    </location>
</feature>
<dbReference type="RefSeq" id="WP_168676714.1">
    <property type="nucleotide sequence ID" value="NZ_JAAXOY010000007.1"/>
</dbReference>
<feature type="region of interest" description="Disordered" evidence="1">
    <location>
        <begin position="77"/>
        <end position="100"/>
    </location>
</feature>
<dbReference type="Proteomes" id="UP000777774">
    <property type="component" value="Unassembled WGS sequence"/>
</dbReference>
<evidence type="ECO:0000313" key="2">
    <source>
        <dbReference type="EMBL" id="NKY38197.1"/>
    </source>
</evidence>
<name>A0ABX1JWS4_9CELL</name>
<evidence type="ECO:0000256" key="1">
    <source>
        <dbReference type="SAM" id="MobiDB-lite"/>
    </source>
</evidence>
<keyword evidence="3" id="KW-1185">Reference proteome</keyword>
<reference evidence="2 3" key="1">
    <citation type="submission" date="2020-04" db="EMBL/GenBank/DDBJ databases">
        <title>MicrobeNet Type strains.</title>
        <authorList>
            <person name="Nicholson A.C."/>
        </authorList>
    </citation>
    <scope>NUCLEOTIDE SEQUENCE [LARGE SCALE GENOMIC DNA]</scope>
    <source>
        <strain evidence="2 3">ATCC BAA-787</strain>
    </source>
</reference>